<dbReference type="GO" id="GO:0000981">
    <property type="term" value="F:DNA-binding transcription factor activity, RNA polymerase II-specific"/>
    <property type="evidence" value="ECO:0007669"/>
    <property type="project" value="InterPro"/>
</dbReference>
<dbReference type="GeneID" id="54300429"/>
<evidence type="ECO:0000256" key="1">
    <source>
        <dbReference type="ARBA" id="ARBA00004123"/>
    </source>
</evidence>
<evidence type="ECO:0000313" key="5">
    <source>
        <dbReference type="EMBL" id="KAF2144891.1"/>
    </source>
</evidence>
<dbReference type="SMART" id="SM00066">
    <property type="entry name" value="GAL4"/>
    <property type="match status" value="1"/>
</dbReference>
<evidence type="ECO:0000259" key="4">
    <source>
        <dbReference type="PROSITE" id="PS50048"/>
    </source>
</evidence>
<dbReference type="GO" id="GO:0008270">
    <property type="term" value="F:zinc ion binding"/>
    <property type="evidence" value="ECO:0007669"/>
    <property type="project" value="InterPro"/>
</dbReference>
<dbReference type="InterPro" id="IPR001138">
    <property type="entry name" value="Zn2Cys6_DnaBD"/>
</dbReference>
<dbReference type="SUPFAM" id="SSF57701">
    <property type="entry name" value="Zn2/Cys6 DNA-binding domain"/>
    <property type="match status" value="1"/>
</dbReference>
<dbReference type="Pfam" id="PF00172">
    <property type="entry name" value="Zn_clus"/>
    <property type="match status" value="1"/>
</dbReference>
<dbReference type="PROSITE" id="PS00463">
    <property type="entry name" value="ZN2_CY6_FUNGAL_1"/>
    <property type="match status" value="1"/>
</dbReference>
<dbReference type="PANTHER" id="PTHR37534">
    <property type="entry name" value="TRANSCRIPTIONAL ACTIVATOR PROTEIN UGA3"/>
    <property type="match status" value="1"/>
</dbReference>
<dbReference type="CDD" id="cd00067">
    <property type="entry name" value="GAL4"/>
    <property type="match status" value="1"/>
</dbReference>
<feature type="compositionally biased region" description="Polar residues" evidence="3">
    <location>
        <begin position="353"/>
        <end position="367"/>
    </location>
</feature>
<evidence type="ECO:0000313" key="6">
    <source>
        <dbReference type="Proteomes" id="UP000799438"/>
    </source>
</evidence>
<feature type="domain" description="Zn(2)-C6 fungal-type" evidence="4">
    <location>
        <begin position="20"/>
        <end position="50"/>
    </location>
</feature>
<gene>
    <name evidence="5" type="ORF">K452DRAFT_305852</name>
</gene>
<dbReference type="Pfam" id="PF11951">
    <property type="entry name" value="Fungal_trans_2"/>
    <property type="match status" value="1"/>
</dbReference>
<dbReference type="Gene3D" id="4.10.240.10">
    <property type="entry name" value="Zn(2)-C6 fungal-type DNA-binding domain"/>
    <property type="match status" value="1"/>
</dbReference>
<dbReference type="PROSITE" id="PS50048">
    <property type="entry name" value="ZN2_CY6_FUNGAL_2"/>
    <property type="match status" value="1"/>
</dbReference>
<evidence type="ECO:0000256" key="3">
    <source>
        <dbReference type="SAM" id="MobiDB-lite"/>
    </source>
</evidence>
<organism evidence="5 6">
    <name type="scientific">Aplosporella prunicola CBS 121167</name>
    <dbReference type="NCBI Taxonomy" id="1176127"/>
    <lineage>
        <taxon>Eukaryota</taxon>
        <taxon>Fungi</taxon>
        <taxon>Dikarya</taxon>
        <taxon>Ascomycota</taxon>
        <taxon>Pezizomycotina</taxon>
        <taxon>Dothideomycetes</taxon>
        <taxon>Dothideomycetes incertae sedis</taxon>
        <taxon>Botryosphaeriales</taxon>
        <taxon>Aplosporellaceae</taxon>
        <taxon>Aplosporella</taxon>
    </lineage>
</organism>
<dbReference type="InterPro" id="IPR036864">
    <property type="entry name" value="Zn2-C6_fun-type_DNA-bd_sf"/>
</dbReference>
<dbReference type="EMBL" id="ML995478">
    <property type="protein sequence ID" value="KAF2144891.1"/>
    <property type="molecule type" value="Genomic_DNA"/>
</dbReference>
<dbReference type="InterPro" id="IPR021858">
    <property type="entry name" value="Fun_TF"/>
</dbReference>
<comment type="subcellular location">
    <subcellularLocation>
        <location evidence="1">Nucleus</location>
    </subcellularLocation>
</comment>
<proteinExistence type="predicted"/>
<accession>A0A6A6BQM8</accession>
<dbReference type="Proteomes" id="UP000799438">
    <property type="component" value="Unassembled WGS sequence"/>
</dbReference>
<dbReference type="AlphaFoldDB" id="A0A6A6BQM8"/>
<feature type="region of interest" description="Disordered" evidence="3">
    <location>
        <begin position="353"/>
        <end position="373"/>
    </location>
</feature>
<reference evidence="5" key="1">
    <citation type="journal article" date="2020" name="Stud. Mycol.">
        <title>101 Dothideomycetes genomes: a test case for predicting lifestyles and emergence of pathogens.</title>
        <authorList>
            <person name="Haridas S."/>
            <person name="Albert R."/>
            <person name="Binder M."/>
            <person name="Bloem J."/>
            <person name="Labutti K."/>
            <person name="Salamov A."/>
            <person name="Andreopoulos B."/>
            <person name="Baker S."/>
            <person name="Barry K."/>
            <person name="Bills G."/>
            <person name="Bluhm B."/>
            <person name="Cannon C."/>
            <person name="Castanera R."/>
            <person name="Culley D."/>
            <person name="Daum C."/>
            <person name="Ezra D."/>
            <person name="Gonzalez J."/>
            <person name="Henrissat B."/>
            <person name="Kuo A."/>
            <person name="Liang C."/>
            <person name="Lipzen A."/>
            <person name="Lutzoni F."/>
            <person name="Magnuson J."/>
            <person name="Mondo S."/>
            <person name="Nolan M."/>
            <person name="Ohm R."/>
            <person name="Pangilinan J."/>
            <person name="Park H.-J."/>
            <person name="Ramirez L."/>
            <person name="Alfaro M."/>
            <person name="Sun H."/>
            <person name="Tritt A."/>
            <person name="Yoshinaga Y."/>
            <person name="Zwiers L.-H."/>
            <person name="Turgeon B."/>
            <person name="Goodwin S."/>
            <person name="Spatafora J."/>
            <person name="Crous P."/>
            <person name="Grigoriev I."/>
        </authorList>
    </citation>
    <scope>NUCLEOTIDE SEQUENCE</scope>
    <source>
        <strain evidence="5">CBS 121167</strain>
    </source>
</reference>
<dbReference type="OrthoDB" id="1919336at2759"/>
<protein>
    <recommendedName>
        <fullName evidence="4">Zn(2)-C6 fungal-type domain-containing protein</fullName>
    </recommendedName>
</protein>
<name>A0A6A6BQM8_9PEZI</name>
<keyword evidence="6" id="KW-1185">Reference proteome</keyword>
<dbReference type="RefSeq" id="XP_033400603.1">
    <property type="nucleotide sequence ID" value="XM_033542932.1"/>
</dbReference>
<dbReference type="GO" id="GO:0005634">
    <property type="term" value="C:nucleus"/>
    <property type="evidence" value="ECO:0007669"/>
    <property type="project" value="UniProtKB-SubCell"/>
</dbReference>
<keyword evidence="2" id="KW-0539">Nucleus</keyword>
<sequence>MSRQLQVRRRPPPRLRTKTGCLTCRKRKKKCDERRPECQICSRLSLACIWDDSPHEESCNGEQSAAACRNGDDARPTARELLYLAATYAAQPAKALRATPGLRNENEQKLFVYMAEEYMPMLVREYTDPTFADQSHVLTVALGDPCVMDSLLANACLFLASADESYSNNDAALKFYAKAVRGLRQNLQDLQVTEADDALLISTTFLGLYEETINDTYYRPLLHYATTAQLLKLQAPGLAQNSNSKTRQIFLRCIAESTVYHITTRAIFEPEIDRLSNIFTWSEIEPFLQLRAVADASDCANSPLLGSIPKIYYLVFETTRLTRRVPLETQDMNTAQAVLGEVTNIKAQIEQSVTQTPSSDGMSSCEVQEQREPEKDDHVSNFWILALKIALFKIIDPSTTVSNPMIQGLVKQGCDLLQAPAFAFFVDGEIQLEALWEFCDMICWPLMVLGCAALHREHISMLKTIIVNLADARYCSAYELLIRQIMEAAWKANERTHSMPSSTSSEPWEMPVYGSQDGLDILIQDHSIWCRHGISS</sequence>
<evidence type="ECO:0000256" key="2">
    <source>
        <dbReference type="ARBA" id="ARBA00023242"/>
    </source>
</evidence>
<dbReference type="PANTHER" id="PTHR37534:SF46">
    <property type="entry name" value="ZN(II)2CYS6 TRANSCRIPTION FACTOR (EUROFUNG)"/>
    <property type="match status" value="1"/>
</dbReference>